<reference evidence="1" key="1">
    <citation type="journal article" date="2014" name="Front. Microbiol.">
        <title>High frequency of phylogenetically diverse reductive dehalogenase-homologous genes in deep subseafloor sedimentary metagenomes.</title>
        <authorList>
            <person name="Kawai M."/>
            <person name="Futagami T."/>
            <person name="Toyoda A."/>
            <person name="Takaki Y."/>
            <person name="Nishi S."/>
            <person name="Hori S."/>
            <person name="Arai W."/>
            <person name="Tsubouchi T."/>
            <person name="Morono Y."/>
            <person name="Uchiyama I."/>
            <person name="Ito T."/>
            <person name="Fujiyama A."/>
            <person name="Inagaki F."/>
            <person name="Takami H."/>
        </authorList>
    </citation>
    <scope>NUCLEOTIDE SEQUENCE</scope>
    <source>
        <strain evidence="1">Expedition CK06-06</strain>
    </source>
</reference>
<evidence type="ECO:0000313" key="1">
    <source>
        <dbReference type="EMBL" id="GAH00918.1"/>
    </source>
</evidence>
<protein>
    <submittedName>
        <fullName evidence="1">Uncharacterized protein</fullName>
    </submittedName>
</protein>
<comment type="caution">
    <text evidence="1">The sequence shown here is derived from an EMBL/GenBank/DDBJ whole genome shotgun (WGS) entry which is preliminary data.</text>
</comment>
<dbReference type="EMBL" id="BART01021492">
    <property type="protein sequence ID" value="GAH00918.1"/>
    <property type="molecule type" value="Genomic_DNA"/>
</dbReference>
<name>X1DWZ7_9ZZZZ</name>
<dbReference type="AlphaFoldDB" id="X1DWZ7"/>
<organism evidence="1">
    <name type="scientific">marine sediment metagenome</name>
    <dbReference type="NCBI Taxonomy" id="412755"/>
    <lineage>
        <taxon>unclassified sequences</taxon>
        <taxon>metagenomes</taxon>
        <taxon>ecological metagenomes</taxon>
    </lineage>
</organism>
<proteinExistence type="predicted"/>
<accession>X1DWZ7</accession>
<gene>
    <name evidence="1" type="ORF">S01H4_39631</name>
</gene>
<sequence length="89" mass="10191">MAISWSNEMINDLTLIVNYFTRNEIGGLLEKLADFFISKHRNELSVGNYVMNFSENVSTIPPAEHKLAFVCEISNTHANKTKMYYSLVD</sequence>
<feature type="non-terminal residue" evidence="1">
    <location>
        <position position="89"/>
    </location>
</feature>